<feature type="domain" description="Core-binding (CB)" evidence="13">
    <location>
        <begin position="1"/>
        <end position="88"/>
    </location>
</feature>
<dbReference type="Gene3D" id="1.10.150.130">
    <property type="match status" value="1"/>
</dbReference>
<dbReference type="InterPro" id="IPR011931">
    <property type="entry name" value="Recomb_XerC"/>
</dbReference>
<dbReference type="InterPro" id="IPR011010">
    <property type="entry name" value="DNA_brk_join_enz"/>
</dbReference>
<keyword evidence="9 10" id="KW-0131">Cell cycle</keyword>
<comment type="subunit">
    <text evidence="10">Forms a cyclic heterotetrameric complex composed of two molecules of XerC and two molecules of XerD.</text>
</comment>
<accession>A0A948X2L4</accession>
<organism evidence="14 15">
    <name type="scientific">Candidatus Paralactobacillus gallistercoris</name>
    <dbReference type="NCBI Taxonomy" id="2838724"/>
    <lineage>
        <taxon>Bacteria</taxon>
        <taxon>Bacillati</taxon>
        <taxon>Bacillota</taxon>
        <taxon>Bacilli</taxon>
        <taxon>Lactobacillales</taxon>
        <taxon>Lactobacillaceae</taxon>
        <taxon>Lactobacillus</taxon>
    </lineage>
</organism>
<feature type="active site" evidence="10">
    <location>
        <position position="247"/>
    </location>
</feature>
<dbReference type="GO" id="GO:0051301">
    <property type="term" value="P:cell division"/>
    <property type="evidence" value="ECO:0007669"/>
    <property type="project" value="UniProtKB-UniRule"/>
</dbReference>
<evidence type="ECO:0000256" key="11">
    <source>
        <dbReference type="NCBIfam" id="TIGR02224"/>
    </source>
</evidence>
<dbReference type="NCBIfam" id="TIGR02224">
    <property type="entry name" value="recomb_XerC"/>
    <property type="match status" value="1"/>
</dbReference>
<evidence type="ECO:0000256" key="10">
    <source>
        <dbReference type="HAMAP-Rule" id="MF_01808"/>
    </source>
</evidence>
<evidence type="ECO:0000256" key="6">
    <source>
        <dbReference type="ARBA" id="ARBA00022908"/>
    </source>
</evidence>
<dbReference type="PANTHER" id="PTHR30349:SF77">
    <property type="entry name" value="TYROSINE RECOMBINASE XERC"/>
    <property type="match status" value="1"/>
</dbReference>
<dbReference type="NCBIfam" id="NF001399">
    <property type="entry name" value="PRK00283.1"/>
    <property type="match status" value="1"/>
</dbReference>
<dbReference type="InterPro" id="IPR023009">
    <property type="entry name" value="Tyrosine_recombinase_XerC/XerD"/>
</dbReference>
<keyword evidence="4 10" id="KW-0132">Cell division</keyword>
<dbReference type="InterPro" id="IPR013762">
    <property type="entry name" value="Integrase-like_cat_sf"/>
</dbReference>
<feature type="active site" evidence="10">
    <location>
        <position position="270"/>
    </location>
</feature>
<name>A0A948X2L4_9LACO</name>
<comment type="function">
    <text evidence="10">Site-specific tyrosine recombinase, which acts by catalyzing the cutting and rejoining of the recombining DNA molecules. The XerC-XerD complex is essential to convert dimers of the bacterial chromosome into monomers to permit their segregation at cell division. It also contributes to the segregational stability of plasmids.</text>
</comment>
<dbReference type="GO" id="GO:0005737">
    <property type="term" value="C:cytoplasm"/>
    <property type="evidence" value="ECO:0007669"/>
    <property type="project" value="UniProtKB-SubCell"/>
</dbReference>
<proteinExistence type="inferred from homology"/>
<reference evidence="14" key="2">
    <citation type="submission" date="2021-04" db="EMBL/GenBank/DDBJ databases">
        <authorList>
            <person name="Gilroy R."/>
        </authorList>
    </citation>
    <scope>NUCLEOTIDE SEQUENCE</scope>
    <source>
        <strain evidence="14">F6-6636</strain>
    </source>
</reference>
<feature type="active site" evidence="10">
    <location>
        <position position="244"/>
    </location>
</feature>
<evidence type="ECO:0000256" key="4">
    <source>
        <dbReference type="ARBA" id="ARBA00022618"/>
    </source>
</evidence>
<feature type="active site" evidence="10">
    <location>
        <position position="149"/>
    </location>
</feature>
<dbReference type="NCBIfam" id="NF040815">
    <property type="entry name" value="recomb_XerA_Arch"/>
    <property type="match status" value="1"/>
</dbReference>
<dbReference type="Proteomes" id="UP000777303">
    <property type="component" value="Unassembled WGS sequence"/>
</dbReference>
<dbReference type="Pfam" id="PF00589">
    <property type="entry name" value="Phage_integrase"/>
    <property type="match status" value="1"/>
</dbReference>
<evidence type="ECO:0000313" key="14">
    <source>
        <dbReference type="EMBL" id="MBU3851265.1"/>
    </source>
</evidence>
<dbReference type="EMBL" id="JAHLFS010000014">
    <property type="protein sequence ID" value="MBU3851265.1"/>
    <property type="molecule type" value="Genomic_DNA"/>
</dbReference>
<dbReference type="InterPro" id="IPR044068">
    <property type="entry name" value="CB"/>
</dbReference>
<evidence type="ECO:0000256" key="3">
    <source>
        <dbReference type="ARBA" id="ARBA00022490"/>
    </source>
</evidence>
<dbReference type="InterPro" id="IPR010998">
    <property type="entry name" value="Integrase_recombinase_N"/>
</dbReference>
<dbReference type="AlphaFoldDB" id="A0A948X2L4"/>
<keyword evidence="3 10" id="KW-0963">Cytoplasm</keyword>
<reference evidence="14" key="1">
    <citation type="journal article" date="2021" name="PeerJ">
        <title>Extensive microbial diversity within the chicken gut microbiome revealed by metagenomics and culture.</title>
        <authorList>
            <person name="Gilroy R."/>
            <person name="Ravi A."/>
            <person name="Getino M."/>
            <person name="Pursley I."/>
            <person name="Horton D.L."/>
            <person name="Alikhan N.F."/>
            <person name="Baker D."/>
            <person name="Gharbi K."/>
            <person name="Hall N."/>
            <person name="Watson M."/>
            <person name="Adriaenssens E.M."/>
            <person name="Foster-Nyarko E."/>
            <person name="Jarju S."/>
            <person name="Secka A."/>
            <person name="Antonio M."/>
            <person name="Oren A."/>
            <person name="Chaudhuri R.R."/>
            <person name="La Ragione R."/>
            <person name="Hildebrand F."/>
            <person name="Pallen M.J."/>
        </authorList>
    </citation>
    <scope>NUCLEOTIDE SEQUENCE</scope>
    <source>
        <strain evidence="14">F6-6636</strain>
    </source>
</reference>
<feature type="active site" description="O-(3'-phospho-DNA)-tyrosine intermediate" evidence="10">
    <location>
        <position position="279"/>
    </location>
</feature>
<dbReference type="GO" id="GO:0006313">
    <property type="term" value="P:DNA transposition"/>
    <property type="evidence" value="ECO:0007669"/>
    <property type="project" value="UniProtKB-UniRule"/>
</dbReference>
<dbReference type="InterPro" id="IPR002104">
    <property type="entry name" value="Integrase_catalytic"/>
</dbReference>
<keyword evidence="8 10" id="KW-0233">DNA recombination</keyword>
<evidence type="ECO:0000313" key="15">
    <source>
        <dbReference type="Proteomes" id="UP000777303"/>
    </source>
</evidence>
<evidence type="ECO:0000256" key="5">
    <source>
        <dbReference type="ARBA" id="ARBA00022829"/>
    </source>
</evidence>
<evidence type="ECO:0000259" key="12">
    <source>
        <dbReference type="PROSITE" id="PS51898"/>
    </source>
</evidence>
<sequence length="300" mass="34815">MPELSWLDTYLQYLLVDRHYSVKTKTAYQADIQDFINFMNIDNQFKHFADVQYEDIEAYLTYLNEKNLARSSVARKISSLRAFYTFLVKNEYITNNPFIGVELKKQAKRLPAFFYEQEMETLINAASGDTPLAERNQALIEVLYATGIRVSECASLTLSQIDFDLKIMLIHGKGDKDRYVSFGNYALKALTRYLHDGRQQLMKQQHHDYVFVNHLGKPLSVAGIEYILKQIIKKTDLTANIHPHMLRHTFATQMIDHGADLRTVQELLGHSSLSTTQLYTHVTMAHLQKDYRDHFPRANN</sequence>
<keyword evidence="7 10" id="KW-0238">DNA-binding</keyword>
<comment type="caution">
    <text evidence="14">The sequence shown here is derived from an EMBL/GenBank/DDBJ whole genome shotgun (WGS) entry which is preliminary data.</text>
</comment>
<evidence type="ECO:0000256" key="8">
    <source>
        <dbReference type="ARBA" id="ARBA00023172"/>
    </source>
</evidence>
<keyword evidence="5 10" id="KW-0159">Chromosome partition</keyword>
<comment type="subcellular location">
    <subcellularLocation>
        <location evidence="1 10">Cytoplasm</location>
    </subcellularLocation>
</comment>
<evidence type="ECO:0000259" key="13">
    <source>
        <dbReference type="PROSITE" id="PS51900"/>
    </source>
</evidence>
<evidence type="ECO:0000256" key="2">
    <source>
        <dbReference type="ARBA" id="ARBA00006657"/>
    </source>
</evidence>
<dbReference type="Pfam" id="PF02899">
    <property type="entry name" value="Phage_int_SAM_1"/>
    <property type="match status" value="1"/>
</dbReference>
<dbReference type="CDD" id="cd00798">
    <property type="entry name" value="INT_XerDC_C"/>
    <property type="match status" value="1"/>
</dbReference>
<comment type="similarity">
    <text evidence="2 10">Belongs to the 'phage' integrase family. XerC subfamily.</text>
</comment>
<dbReference type="Gene3D" id="1.10.443.10">
    <property type="entry name" value="Intergrase catalytic core"/>
    <property type="match status" value="1"/>
</dbReference>
<dbReference type="SUPFAM" id="SSF56349">
    <property type="entry name" value="DNA breaking-rejoining enzymes"/>
    <property type="match status" value="1"/>
</dbReference>
<evidence type="ECO:0000256" key="7">
    <source>
        <dbReference type="ARBA" id="ARBA00023125"/>
    </source>
</evidence>
<dbReference type="PROSITE" id="PS51898">
    <property type="entry name" value="TYR_RECOMBINASE"/>
    <property type="match status" value="1"/>
</dbReference>
<protein>
    <recommendedName>
        <fullName evidence="10 11">Tyrosine recombinase XerC</fullName>
    </recommendedName>
</protein>
<dbReference type="GO" id="GO:0003677">
    <property type="term" value="F:DNA binding"/>
    <property type="evidence" value="ECO:0007669"/>
    <property type="project" value="UniProtKB-UniRule"/>
</dbReference>
<dbReference type="GO" id="GO:0007059">
    <property type="term" value="P:chromosome segregation"/>
    <property type="evidence" value="ECO:0007669"/>
    <property type="project" value="UniProtKB-UniRule"/>
</dbReference>
<dbReference type="GO" id="GO:0009037">
    <property type="term" value="F:tyrosine-based site-specific recombinase activity"/>
    <property type="evidence" value="ECO:0007669"/>
    <property type="project" value="UniProtKB-UniRule"/>
</dbReference>
<dbReference type="PANTHER" id="PTHR30349">
    <property type="entry name" value="PHAGE INTEGRASE-RELATED"/>
    <property type="match status" value="1"/>
</dbReference>
<dbReference type="InterPro" id="IPR050090">
    <property type="entry name" value="Tyrosine_recombinase_XerCD"/>
</dbReference>
<dbReference type="PROSITE" id="PS51900">
    <property type="entry name" value="CB"/>
    <property type="match status" value="1"/>
</dbReference>
<dbReference type="InterPro" id="IPR004107">
    <property type="entry name" value="Integrase_SAM-like_N"/>
</dbReference>
<evidence type="ECO:0000256" key="9">
    <source>
        <dbReference type="ARBA" id="ARBA00023306"/>
    </source>
</evidence>
<evidence type="ECO:0000256" key="1">
    <source>
        <dbReference type="ARBA" id="ARBA00004496"/>
    </source>
</evidence>
<dbReference type="HAMAP" id="MF_01808">
    <property type="entry name" value="Recomb_XerC_XerD"/>
    <property type="match status" value="1"/>
</dbReference>
<gene>
    <name evidence="10 14" type="primary">xerC</name>
    <name evidence="14" type="ORF">H9901_00935</name>
</gene>
<feature type="domain" description="Tyr recombinase" evidence="12">
    <location>
        <begin position="109"/>
        <end position="292"/>
    </location>
</feature>
<feature type="active site" evidence="10">
    <location>
        <position position="173"/>
    </location>
</feature>
<keyword evidence="6 10" id="KW-0229">DNA integration</keyword>